<evidence type="ECO:0000313" key="2">
    <source>
        <dbReference type="Proteomes" id="UP001152888"/>
    </source>
</evidence>
<name>A0A9P0KPQ9_ACAOB</name>
<dbReference type="Proteomes" id="UP001152888">
    <property type="component" value="Unassembled WGS sequence"/>
</dbReference>
<comment type="caution">
    <text evidence="1">The sequence shown here is derived from an EMBL/GenBank/DDBJ whole genome shotgun (WGS) entry which is preliminary data.</text>
</comment>
<accession>A0A9P0KPQ9</accession>
<dbReference type="AlphaFoldDB" id="A0A9P0KPQ9"/>
<protein>
    <submittedName>
        <fullName evidence="1">Uncharacterized protein</fullName>
    </submittedName>
</protein>
<gene>
    <name evidence="1" type="ORF">ACAOBT_LOCUS11344</name>
</gene>
<proteinExistence type="predicted"/>
<organism evidence="1 2">
    <name type="scientific">Acanthoscelides obtectus</name>
    <name type="common">Bean weevil</name>
    <name type="synonym">Bruchus obtectus</name>
    <dbReference type="NCBI Taxonomy" id="200917"/>
    <lineage>
        <taxon>Eukaryota</taxon>
        <taxon>Metazoa</taxon>
        <taxon>Ecdysozoa</taxon>
        <taxon>Arthropoda</taxon>
        <taxon>Hexapoda</taxon>
        <taxon>Insecta</taxon>
        <taxon>Pterygota</taxon>
        <taxon>Neoptera</taxon>
        <taxon>Endopterygota</taxon>
        <taxon>Coleoptera</taxon>
        <taxon>Polyphaga</taxon>
        <taxon>Cucujiformia</taxon>
        <taxon>Chrysomeloidea</taxon>
        <taxon>Chrysomelidae</taxon>
        <taxon>Bruchinae</taxon>
        <taxon>Bruchini</taxon>
        <taxon>Acanthoscelides</taxon>
    </lineage>
</organism>
<reference evidence="1" key="1">
    <citation type="submission" date="2022-03" db="EMBL/GenBank/DDBJ databases">
        <authorList>
            <person name="Sayadi A."/>
        </authorList>
    </citation>
    <scope>NUCLEOTIDE SEQUENCE</scope>
</reference>
<evidence type="ECO:0000313" key="1">
    <source>
        <dbReference type="EMBL" id="CAH1974895.1"/>
    </source>
</evidence>
<dbReference type="EMBL" id="CAKOFQ010006830">
    <property type="protein sequence ID" value="CAH1974895.1"/>
    <property type="molecule type" value="Genomic_DNA"/>
</dbReference>
<keyword evidence="2" id="KW-1185">Reference proteome</keyword>
<sequence length="47" mass="5535">MFLKYRTLYSRSVNKLDCYCPGEVIRKTAVLSVSGIKNMYSIYFVYL</sequence>